<reference evidence="6 7" key="1">
    <citation type="submission" date="2022-12" db="EMBL/GenBank/DDBJ databases">
        <title>Chromosome-level genome of Tegillarca granosa.</title>
        <authorList>
            <person name="Kim J."/>
        </authorList>
    </citation>
    <scope>NUCLEOTIDE SEQUENCE [LARGE SCALE GENOMIC DNA]</scope>
    <source>
        <strain evidence="6">Teg-2019</strain>
        <tissue evidence="6">Adductor muscle</tissue>
    </source>
</reference>
<evidence type="ECO:0000256" key="4">
    <source>
        <dbReference type="SAM" id="MobiDB-lite"/>
    </source>
</evidence>
<evidence type="ECO:0000256" key="2">
    <source>
        <dbReference type="ARBA" id="ARBA00022525"/>
    </source>
</evidence>
<dbReference type="InterPro" id="IPR056861">
    <property type="entry name" value="HMCN1-like_VWA"/>
</dbReference>
<evidence type="ECO:0000256" key="1">
    <source>
        <dbReference type="ARBA" id="ARBA00004613"/>
    </source>
</evidence>
<evidence type="ECO:0000313" key="6">
    <source>
        <dbReference type="EMBL" id="KAJ8316227.1"/>
    </source>
</evidence>
<keyword evidence="7" id="KW-1185">Reference proteome</keyword>
<keyword evidence="3" id="KW-0732">Signal</keyword>
<gene>
    <name evidence="6" type="ORF">KUTeg_006241</name>
</gene>
<dbReference type="Pfam" id="PF25106">
    <property type="entry name" value="VWA_4"/>
    <property type="match status" value="1"/>
</dbReference>
<comment type="subcellular location">
    <subcellularLocation>
        <location evidence="1">Secreted</location>
    </subcellularLocation>
</comment>
<organism evidence="6 7">
    <name type="scientific">Tegillarca granosa</name>
    <name type="common">Malaysian cockle</name>
    <name type="synonym">Anadara granosa</name>
    <dbReference type="NCBI Taxonomy" id="220873"/>
    <lineage>
        <taxon>Eukaryota</taxon>
        <taxon>Metazoa</taxon>
        <taxon>Spiralia</taxon>
        <taxon>Lophotrochozoa</taxon>
        <taxon>Mollusca</taxon>
        <taxon>Bivalvia</taxon>
        <taxon>Autobranchia</taxon>
        <taxon>Pteriomorphia</taxon>
        <taxon>Arcoida</taxon>
        <taxon>Arcoidea</taxon>
        <taxon>Arcidae</taxon>
        <taxon>Tegillarca</taxon>
    </lineage>
</organism>
<proteinExistence type="predicted"/>
<evidence type="ECO:0000313" key="7">
    <source>
        <dbReference type="Proteomes" id="UP001217089"/>
    </source>
</evidence>
<feature type="region of interest" description="Disordered" evidence="4">
    <location>
        <begin position="87"/>
        <end position="108"/>
    </location>
</feature>
<comment type="caution">
    <text evidence="6">The sequence shown here is derived from an EMBL/GenBank/DDBJ whole genome shotgun (WGS) entry which is preliminary data.</text>
</comment>
<sequence>MVQFSILHKVSPQVIDRSCISKCGKIALIFYVLFRNRIQNSLPGSCVFFFTDADPKDPELESQVVQTARNKDIHLMLFLRGQCDGGLQEDNSSQPSCVRRNDRENVGSRRKREIGGMFSSLASSTSSSTVKVPNSAISKTIGDIIDVQNFAKA</sequence>
<keyword evidence="2" id="KW-0964">Secreted</keyword>
<dbReference type="EMBL" id="JARBDR010000328">
    <property type="protein sequence ID" value="KAJ8316227.1"/>
    <property type="molecule type" value="Genomic_DNA"/>
</dbReference>
<feature type="domain" description="Hemicentin-1-like von Willebrand factor A" evidence="5">
    <location>
        <begin position="38"/>
        <end position="131"/>
    </location>
</feature>
<accession>A0ABQ9FJW8</accession>
<protein>
    <recommendedName>
        <fullName evidence="5">Hemicentin-1-like von Willebrand factor A domain-containing protein</fullName>
    </recommendedName>
</protein>
<dbReference type="Proteomes" id="UP001217089">
    <property type="component" value="Unassembled WGS sequence"/>
</dbReference>
<name>A0ABQ9FJW8_TEGGR</name>
<evidence type="ECO:0000256" key="3">
    <source>
        <dbReference type="ARBA" id="ARBA00022729"/>
    </source>
</evidence>
<evidence type="ECO:0000259" key="5">
    <source>
        <dbReference type="Pfam" id="PF25106"/>
    </source>
</evidence>